<keyword evidence="4" id="KW-1185">Reference proteome</keyword>
<reference evidence="3" key="1">
    <citation type="submission" date="2015-12" db="EMBL/GenBank/DDBJ databases">
        <authorList>
            <person name="Tikhonova T.V."/>
            <person name="Pavlov A.R."/>
            <person name="Beletsky A.V."/>
            <person name="Mardanov A.V."/>
            <person name="Sorokin D.Y."/>
            <person name="Ravin N.V."/>
            <person name="Popov V.O."/>
        </authorList>
    </citation>
    <scope>NUCLEOTIDE SEQUENCE</scope>
    <source>
        <strain evidence="3">DSM 14787</strain>
    </source>
</reference>
<dbReference type="KEGG" id="tni:TVNIR_0599"/>
<dbReference type="PANTHER" id="PTHR30535">
    <property type="entry name" value="VITAMIN B12-BINDING PROTEIN"/>
    <property type="match status" value="1"/>
</dbReference>
<dbReference type="PATRIC" id="fig|1255043.3.peg.605"/>
<dbReference type="RefSeq" id="WP_015257453.1">
    <property type="nucleotide sequence ID" value="NC_019902.2"/>
</dbReference>
<accession>L0DTH5</accession>
<dbReference type="STRING" id="1255043.TVNIR_0599"/>
<protein>
    <submittedName>
        <fullName evidence="3">Hemin-binding periplasmic protein</fullName>
    </submittedName>
</protein>
<evidence type="ECO:0000313" key="3">
    <source>
        <dbReference type="EMBL" id="AGA32300.1"/>
    </source>
</evidence>
<organism evidence="3 4">
    <name type="scientific">Thioalkalivibrio nitratireducens (strain DSM 14787 / UNIQEM 213 / ALEN2)</name>
    <dbReference type="NCBI Taxonomy" id="1255043"/>
    <lineage>
        <taxon>Bacteria</taxon>
        <taxon>Pseudomonadati</taxon>
        <taxon>Pseudomonadota</taxon>
        <taxon>Gammaproteobacteria</taxon>
        <taxon>Chromatiales</taxon>
        <taxon>Ectothiorhodospiraceae</taxon>
        <taxon>Thioalkalivibrio</taxon>
    </lineage>
</organism>
<dbReference type="Gene3D" id="3.40.50.1980">
    <property type="entry name" value="Nitrogenase molybdenum iron protein domain"/>
    <property type="match status" value="2"/>
</dbReference>
<evidence type="ECO:0000259" key="2">
    <source>
        <dbReference type="PROSITE" id="PS50983"/>
    </source>
</evidence>
<dbReference type="eggNOG" id="COG4558">
    <property type="taxonomic scope" value="Bacteria"/>
</dbReference>
<name>L0DTH5_THIND</name>
<proteinExistence type="predicted"/>
<evidence type="ECO:0000313" key="4">
    <source>
        <dbReference type="Proteomes" id="UP000010809"/>
    </source>
</evidence>
<dbReference type="InterPro" id="IPR006311">
    <property type="entry name" value="TAT_signal"/>
</dbReference>
<feature type="signal peptide" evidence="1">
    <location>
        <begin position="1"/>
        <end position="26"/>
    </location>
</feature>
<dbReference type="Pfam" id="PF01497">
    <property type="entry name" value="Peripla_BP_2"/>
    <property type="match status" value="1"/>
</dbReference>
<dbReference type="InterPro" id="IPR002491">
    <property type="entry name" value="ABC_transptr_periplasmic_BD"/>
</dbReference>
<dbReference type="PANTHER" id="PTHR30535:SF4">
    <property type="entry name" value="HEMIN-BINDING PERIPLASMIC PROTEIN HMUT"/>
    <property type="match status" value="1"/>
</dbReference>
<sequence>MNATRRRVLLGGLLSLCGVAAPGALATDRSARLISVGGSVTETVFAVGAAEQLVGVDTSSIFPDATRALPQVGYQRVLSAEGILSLAPTLLLADEQAGPAQVIAQIRAAGLPVDIVPSAGSPKEIARRILAIGRSVDRADAAQHLAERVAHRLHGVERLLIHLEDRPRVLLLLAHGRGSPLAAGQDTQGEAMIRMAGGHNALNGFRGYKPVSPEAIVAAAPEVVVLPEQSVQALGGIDTALATSGLAATPAVRQGRIVVLDMLYLLGMGPRTGDAVTELALAFHPILRAELTA</sequence>
<dbReference type="SUPFAM" id="SSF53807">
    <property type="entry name" value="Helical backbone' metal receptor"/>
    <property type="match status" value="1"/>
</dbReference>
<dbReference type="OrthoDB" id="9797736at2"/>
<dbReference type="InterPro" id="IPR050902">
    <property type="entry name" value="ABC_Transporter_SBP"/>
</dbReference>
<keyword evidence="1" id="KW-0732">Signal</keyword>
<evidence type="ECO:0000256" key="1">
    <source>
        <dbReference type="SAM" id="SignalP"/>
    </source>
</evidence>
<dbReference type="AlphaFoldDB" id="L0DTH5"/>
<feature type="chain" id="PRO_5003941112" evidence="1">
    <location>
        <begin position="27"/>
        <end position="293"/>
    </location>
</feature>
<dbReference type="EMBL" id="CP003989">
    <property type="protein sequence ID" value="AGA32300.1"/>
    <property type="molecule type" value="Genomic_DNA"/>
</dbReference>
<feature type="domain" description="Fe/B12 periplasmic-binding" evidence="2">
    <location>
        <begin position="32"/>
        <end position="291"/>
    </location>
</feature>
<dbReference type="Proteomes" id="UP000010809">
    <property type="component" value="Chromosome"/>
</dbReference>
<dbReference type="HOGENOM" id="CLU_038034_6_0_6"/>
<dbReference type="PROSITE" id="PS51318">
    <property type="entry name" value="TAT"/>
    <property type="match status" value="1"/>
</dbReference>
<gene>
    <name evidence="3" type="primary">hmuT [H]</name>
    <name evidence="3" type="ordered locus">TVNIR_0599</name>
</gene>
<dbReference type="PROSITE" id="PS50983">
    <property type="entry name" value="FE_B12_PBP"/>
    <property type="match status" value="1"/>
</dbReference>